<dbReference type="PANTHER" id="PTHR10848">
    <property type="entry name" value="MEIOTIC RECOMBINATION PROTEIN SPO11"/>
    <property type="match status" value="1"/>
</dbReference>
<dbReference type="InterPro" id="IPR036078">
    <property type="entry name" value="Spo11/TopoVI_A_sf"/>
</dbReference>
<evidence type="ECO:0000256" key="3">
    <source>
        <dbReference type="ARBA" id="ARBA00006559"/>
    </source>
</evidence>
<dbReference type="AlphaFoldDB" id="A0A948WCH1"/>
<evidence type="ECO:0000256" key="10">
    <source>
        <dbReference type="ARBA" id="ARBA00023125"/>
    </source>
</evidence>
<keyword evidence="5" id="KW-0479">Metal-binding</keyword>
<dbReference type="SUPFAM" id="SSF56726">
    <property type="entry name" value="DNA topoisomerase IV, alpha subunit"/>
    <property type="match status" value="1"/>
</dbReference>
<dbReference type="GO" id="GO:0003677">
    <property type="term" value="F:DNA binding"/>
    <property type="evidence" value="ECO:0007669"/>
    <property type="project" value="UniProtKB-KW"/>
</dbReference>
<keyword evidence="10" id="KW-0238">DNA-binding</keyword>
<organism evidence="15 16">
    <name type="scientific">Eiseniibacteriota bacterium</name>
    <dbReference type="NCBI Taxonomy" id="2212470"/>
    <lineage>
        <taxon>Bacteria</taxon>
        <taxon>Candidatus Eiseniibacteriota</taxon>
    </lineage>
</organism>
<reference evidence="15" key="1">
    <citation type="submission" date="2021-05" db="EMBL/GenBank/DDBJ databases">
        <title>Energy efficiency and biological interactions define the core microbiome of deep oligotrophic groundwater.</title>
        <authorList>
            <person name="Mehrshad M."/>
            <person name="Lopez-Fernandez M."/>
            <person name="Bell E."/>
            <person name="Bernier-Latmani R."/>
            <person name="Bertilsson S."/>
            <person name="Dopson M."/>
        </authorList>
    </citation>
    <scope>NUCLEOTIDE SEQUENCE</scope>
    <source>
        <strain evidence="15">Modern_marine.mb.64</strain>
    </source>
</reference>
<name>A0A948WCH1_UNCEI</name>
<evidence type="ECO:0000256" key="6">
    <source>
        <dbReference type="ARBA" id="ARBA00022741"/>
    </source>
</evidence>
<evidence type="ECO:0000256" key="11">
    <source>
        <dbReference type="ARBA" id="ARBA00023235"/>
    </source>
</evidence>
<dbReference type="InterPro" id="IPR049333">
    <property type="entry name" value="Topo_VI_alpha"/>
</dbReference>
<dbReference type="Pfam" id="PF21180">
    <property type="entry name" value="TOP6A-Spo11_Toprim"/>
    <property type="match status" value="1"/>
</dbReference>
<dbReference type="PRINTS" id="PR01550">
    <property type="entry name" value="TOP6AFAMILY"/>
</dbReference>
<evidence type="ECO:0000259" key="14">
    <source>
        <dbReference type="Pfam" id="PF21180"/>
    </source>
</evidence>
<evidence type="ECO:0000259" key="13">
    <source>
        <dbReference type="Pfam" id="PF20768"/>
    </source>
</evidence>
<gene>
    <name evidence="15" type="ORF">KJ970_08340</name>
</gene>
<evidence type="ECO:0000256" key="8">
    <source>
        <dbReference type="ARBA" id="ARBA00022842"/>
    </source>
</evidence>
<feature type="domain" description="Type II DNA topoisomerase VI subunit A all-beta" evidence="13">
    <location>
        <begin position="160"/>
        <end position="208"/>
    </location>
</feature>
<dbReference type="GO" id="GO:0005694">
    <property type="term" value="C:chromosome"/>
    <property type="evidence" value="ECO:0007669"/>
    <property type="project" value="InterPro"/>
</dbReference>
<dbReference type="GO" id="GO:0005524">
    <property type="term" value="F:ATP binding"/>
    <property type="evidence" value="ECO:0007669"/>
    <property type="project" value="UniProtKB-KW"/>
</dbReference>
<proteinExistence type="inferred from homology"/>
<dbReference type="InterPro" id="IPR034136">
    <property type="entry name" value="TOPRIM_Topo6A/Spo11"/>
</dbReference>
<dbReference type="PRINTS" id="PR01552">
    <property type="entry name" value="TPISMRASE6A"/>
</dbReference>
<keyword evidence="8" id="KW-0460">Magnesium</keyword>
<comment type="similarity">
    <text evidence="3">Belongs to the TOP6A family.</text>
</comment>
<dbReference type="InterPro" id="IPR036388">
    <property type="entry name" value="WH-like_DNA-bd_sf"/>
</dbReference>
<evidence type="ECO:0000256" key="1">
    <source>
        <dbReference type="ARBA" id="ARBA00000185"/>
    </source>
</evidence>
<feature type="domain" description="Topoisomerase 6 subunit A/Spo11 TOPRIM" evidence="14">
    <location>
        <begin position="211"/>
        <end position="380"/>
    </location>
</feature>
<dbReference type="CDD" id="cd00223">
    <property type="entry name" value="TOPRIM_TopoIIB_SPO"/>
    <property type="match status" value="1"/>
</dbReference>
<evidence type="ECO:0000256" key="7">
    <source>
        <dbReference type="ARBA" id="ARBA00022840"/>
    </source>
</evidence>
<dbReference type="Pfam" id="PF04406">
    <property type="entry name" value="TP6A_N"/>
    <property type="match status" value="1"/>
</dbReference>
<comment type="caution">
    <text evidence="15">The sequence shown here is derived from an EMBL/GenBank/DDBJ whole genome shotgun (WGS) entry which is preliminary data.</text>
</comment>
<accession>A0A948WCH1</accession>
<dbReference type="GO" id="GO:0046872">
    <property type="term" value="F:metal ion binding"/>
    <property type="evidence" value="ECO:0007669"/>
    <property type="project" value="UniProtKB-KW"/>
</dbReference>
<evidence type="ECO:0000256" key="5">
    <source>
        <dbReference type="ARBA" id="ARBA00022723"/>
    </source>
</evidence>
<dbReference type="InterPro" id="IPR013049">
    <property type="entry name" value="Spo11/TopoVI_A_N"/>
</dbReference>
<keyword evidence="11" id="KW-0413">Isomerase</keyword>
<evidence type="ECO:0000256" key="4">
    <source>
        <dbReference type="ARBA" id="ARBA00012895"/>
    </source>
</evidence>
<dbReference type="EMBL" id="JAHJDP010000042">
    <property type="protein sequence ID" value="MBU2690923.1"/>
    <property type="molecule type" value="Genomic_DNA"/>
</dbReference>
<keyword evidence="7" id="KW-0067">ATP-binding</keyword>
<evidence type="ECO:0000313" key="15">
    <source>
        <dbReference type="EMBL" id="MBU2690923.1"/>
    </source>
</evidence>
<keyword evidence="6" id="KW-0547">Nucleotide-binding</keyword>
<feature type="domain" description="Spo11/DNA topoisomerase VI subunit A N-terminal" evidence="12">
    <location>
        <begin position="88"/>
        <end position="147"/>
    </location>
</feature>
<dbReference type="InterPro" id="IPR002815">
    <property type="entry name" value="Spo11/TopoVI_A"/>
</dbReference>
<dbReference type="PANTHER" id="PTHR10848:SF0">
    <property type="entry name" value="MEIOTIC RECOMBINATION PROTEIN SPO11"/>
    <property type="match status" value="1"/>
</dbReference>
<dbReference type="Gene3D" id="1.10.10.10">
    <property type="entry name" value="Winged helix-like DNA-binding domain superfamily/Winged helix DNA-binding domain"/>
    <property type="match status" value="1"/>
</dbReference>
<evidence type="ECO:0000259" key="12">
    <source>
        <dbReference type="Pfam" id="PF04406"/>
    </source>
</evidence>
<protein>
    <recommendedName>
        <fullName evidence="4">DNA topoisomerase (ATP-hydrolyzing)</fullName>
        <ecNumber evidence="4">5.6.2.2</ecNumber>
    </recommendedName>
</protein>
<evidence type="ECO:0000313" key="16">
    <source>
        <dbReference type="Proteomes" id="UP000777784"/>
    </source>
</evidence>
<dbReference type="GO" id="GO:0003918">
    <property type="term" value="F:DNA topoisomerase type II (double strand cut, ATP-hydrolyzing) activity"/>
    <property type="evidence" value="ECO:0007669"/>
    <property type="project" value="UniProtKB-EC"/>
</dbReference>
<dbReference type="Gene3D" id="3.40.1360.10">
    <property type="match status" value="1"/>
</dbReference>
<keyword evidence="9" id="KW-0799">Topoisomerase</keyword>
<dbReference type="PROSITE" id="PS52041">
    <property type="entry name" value="TOPO_IIB"/>
    <property type="match status" value="1"/>
</dbReference>
<dbReference type="Proteomes" id="UP000777784">
    <property type="component" value="Unassembled WGS sequence"/>
</dbReference>
<dbReference type="EC" id="5.6.2.2" evidence="4"/>
<dbReference type="GO" id="GO:0006265">
    <property type="term" value="P:DNA topological change"/>
    <property type="evidence" value="ECO:0007669"/>
    <property type="project" value="InterPro"/>
</dbReference>
<comment type="catalytic activity">
    <reaction evidence="1">
        <text>ATP-dependent breakage, passage and rejoining of double-stranded DNA.</text>
        <dbReference type="EC" id="5.6.2.2"/>
    </reaction>
</comment>
<comment type="cofactor">
    <cofactor evidence="2">
        <name>Mg(2+)</name>
        <dbReference type="ChEBI" id="CHEBI:18420"/>
    </cofactor>
</comment>
<evidence type="ECO:0000256" key="2">
    <source>
        <dbReference type="ARBA" id="ARBA00001946"/>
    </source>
</evidence>
<dbReference type="InterPro" id="IPR004085">
    <property type="entry name" value="TopoVI_A"/>
</dbReference>
<dbReference type="Pfam" id="PF20768">
    <property type="entry name" value="Topo_VI_alpha"/>
    <property type="match status" value="1"/>
</dbReference>
<evidence type="ECO:0000256" key="9">
    <source>
        <dbReference type="ARBA" id="ARBA00023029"/>
    </source>
</evidence>
<sequence>MSPRTKSKAEGKISVGEVRKRNQAADLRTLNIISKTAEGIYTTISKRRKPDLKLPVRSLGNISYSLKKGYFEIGSQKKIRTLSVNTVKTFAQSLRMMSLSKELVETNDFATKRDVYYQSKNWAEAGFQEQTESDAVMDDIEALFSVDEVNREQLRFVPDEHGGAVAGELAVLDPDLESGEIERIDCTRFGSGAYSIPSSVEHLSFETRAEFVLVVETGGMFQRLQNHKFWKTANCILVSMGGVPTRATRRFIRRLSDEMKIPVYAFVDCDPYGICNIYRTLKVGSGNAAHINRFFCVPHCRFLGVTPQDIVDYKLPTHPLKDVDIKRAKDAIKNDPFFQSQSTWMKSLQQMLKMGVRAEQQALAKWGLNYVIEKYLPEKLSKVERFLP</sequence>